<accession>A0ABP9LBR2</accession>
<evidence type="ECO:0000313" key="2">
    <source>
        <dbReference type="Proteomes" id="UP001501083"/>
    </source>
</evidence>
<evidence type="ECO:0000313" key="1">
    <source>
        <dbReference type="EMBL" id="GAA5072964.1"/>
    </source>
</evidence>
<keyword evidence="2" id="KW-1185">Reference proteome</keyword>
<sequence length="104" mass="11530">MTSNQSRMQAIGGDAIRPVDPEARYLDLIVRSLRDACETQGDVVFPLIAQMIDQHIAGSLEVPRIGRWRNEALDGLLMLISPRMPAQVERLHATASRARPVALD</sequence>
<proteinExistence type="predicted"/>
<reference evidence="2" key="1">
    <citation type="journal article" date="2019" name="Int. J. Syst. Evol. Microbiol.">
        <title>The Global Catalogue of Microorganisms (GCM) 10K type strain sequencing project: providing services to taxonomists for standard genome sequencing and annotation.</title>
        <authorList>
            <consortium name="The Broad Institute Genomics Platform"/>
            <consortium name="The Broad Institute Genome Sequencing Center for Infectious Disease"/>
            <person name="Wu L."/>
            <person name="Ma J."/>
        </authorList>
    </citation>
    <scope>NUCLEOTIDE SEQUENCE [LARGE SCALE GENOMIC DNA]</scope>
    <source>
        <strain evidence="2">JCM 19212</strain>
    </source>
</reference>
<dbReference type="EMBL" id="BAABKY010000002">
    <property type="protein sequence ID" value="GAA5072964.1"/>
    <property type="molecule type" value="Genomic_DNA"/>
</dbReference>
<dbReference type="RefSeq" id="WP_158986725.1">
    <property type="nucleotide sequence ID" value="NZ_BAABKY010000002.1"/>
</dbReference>
<dbReference type="Proteomes" id="UP001501083">
    <property type="component" value="Unassembled WGS sequence"/>
</dbReference>
<protein>
    <submittedName>
        <fullName evidence="1">Uncharacterized protein</fullName>
    </submittedName>
</protein>
<comment type="caution">
    <text evidence="1">The sequence shown here is derived from an EMBL/GenBank/DDBJ whole genome shotgun (WGS) entry which is preliminary data.</text>
</comment>
<name>A0ABP9LBR2_9GAMM</name>
<gene>
    <name evidence="1" type="ORF">GCM10025759_13600</name>
</gene>
<organism evidence="1 2">
    <name type="scientific">Lysobacter panacisoli</name>
    <dbReference type="NCBI Taxonomy" id="1255263"/>
    <lineage>
        <taxon>Bacteria</taxon>
        <taxon>Pseudomonadati</taxon>
        <taxon>Pseudomonadota</taxon>
        <taxon>Gammaproteobacteria</taxon>
        <taxon>Lysobacterales</taxon>
        <taxon>Lysobacteraceae</taxon>
        <taxon>Lysobacter</taxon>
    </lineage>
</organism>